<feature type="region of interest" description="Disordered" evidence="1">
    <location>
        <begin position="1"/>
        <end position="29"/>
    </location>
</feature>
<sequence>MSSEQPVPSRFEEDLQFREKPGGPARYQDWTENPVQYFTVVDKENGSVLGYLWAGDADDAAAYEPRKAGGPRAVNAGMPWIMRLREGKARGLRPTQTLVELYGDPQGGGRGRPLPGSLTDAPNAAAVEALAQGE</sequence>
<protein>
    <submittedName>
        <fullName evidence="2">Uncharacterized protein</fullName>
    </submittedName>
</protein>
<accession>A0A0K8PYP3</accession>
<dbReference type="EMBL" id="DF968485">
    <property type="protein sequence ID" value="GAP52863.1"/>
    <property type="molecule type" value="Genomic_DNA"/>
</dbReference>
<dbReference type="RefSeq" id="WP_059424177.1">
    <property type="nucleotide sequence ID" value="NZ_DF968485.1"/>
</dbReference>
<reference evidence="2" key="1">
    <citation type="journal article" date="2015" name="Genome Announc.">
        <title>Draft Genome Sequence of Thiostrepton-Producing Streptomyces azureus ATCC 14921.</title>
        <authorList>
            <person name="Sakihara K."/>
            <person name="Maeda J."/>
            <person name="Tashiro K."/>
            <person name="Fujino Y."/>
            <person name="Kuhara S."/>
            <person name="Ohshima T."/>
            <person name="Ogata S."/>
            <person name="Doi K."/>
        </authorList>
    </citation>
    <scope>NUCLEOTIDE SEQUENCE [LARGE SCALE GENOMIC DNA]</scope>
    <source>
        <strain evidence="2">ATCC14921</strain>
    </source>
</reference>
<dbReference type="PATRIC" id="fig|146537.3.peg.8158"/>
<dbReference type="AlphaFoldDB" id="A0A0K8PYP3"/>
<evidence type="ECO:0000313" key="2">
    <source>
        <dbReference type="EMBL" id="GAP52863.1"/>
    </source>
</evidence>
<gene>
    <name evidence="2" type="ORF">SAZU_7742</name>
</gene>
<proteinExistence type="predicted"/>
<dbReference type="OrthoDB" id="4246434at2"/>
<organism evidence="2 3">
    <name type="scientific">Streptomyces azureus</name>
    <dbReference type="NCBI Taxonomy" id="146537"/>
    <lineage>
        <taxon>Bacteria</taxon>
        <taxon>Bacillati</taxon>
        <taxon>Actinomycetota</taxon>
        <taxon>Actinomycetes</taxon>
        <taxon>Kitasatosporales</taxon>
        <taxon>Streptomycetaceae</taxon>
        <taxon>Streptomyces</taxon>
    </lineage>
</organism>
<feature type="compositionally biased region" description="Basic and acidic residues" evidence="1">
    <location>
        <begin position="10"/>
        <end position="21"/>
    </location>
</feature>
<evidence type="ECO:0000313" key="3">
    <source>
        <dbReference type="Proteomes" id="UP000053859"/>
    </source>
</evidence>
<keyword evidence="3" id="KW-1185">Reference proteome</keyword>
<evidence type="ECO:0000256" key="1">
    <source>
        <dbReference type="SAM" id="MobiDB-lite"/>
    </source>
</evidence>
<name>A0A0K8PYP3_STRAJ</name>
<dbReference type="Proteomes" id="UP000053859">
    <property type="component" value="Unassembled WGS sequence"/>
</dbReference>